<dbReference type="AlphaFoldDB" id="A0A4R6YSU6"/>
<sequence length="99" mass="10325">MARWRRAAGPAGFLPGAVQSGADAVLLQAQTLAAQASFDVDGLAYTSDGNNRAYDWALLADGGLYAAASSAVDDSTYPAQRSRLARFAVPGYPAADRIF</sequence>
<organism evidence="1 2">
    <name type="scientific">Tahibacter aquaticus</name>
    <dbReference type="NCBI Taxonomy" id="520092"/>
    <lineage>
        <taxon>Bacteria</taxon>
        <taxon>Pseudomonadati</taxon>
        <taxon>Pseudomonadota</taxon>
        <taxon>Gammaproteobacteria</taxon>
        <taxon>Lysobacterales</taxon>
        <taxon>Rhodanobacteraceae</taxon>
        <taxon>Tahibacter</taxon>
    </lineage>
</organism>
<accession>A0A4R6YSU6</accession>
<proteinExistence type="predicted"/>
<dbReference type="Proteomes" id="UP000295293">
    <property type="component" value="Unassembled WGS sequence"/>
</dbReference>
<evidence type="ECO:0000313" key="1">
    <source>
        <dbReference type="EMBL" id="TDR41236.1"/>
    </source>
</evidence>
<keyword evidence="2" id="KW-1185">Reference proteome</keyword>
<protein>
    <submittedName>
        <fullName evidence="1">Uncharacterized protein</fullName>
    </submittedName>
</protein>
<comment type="caution">
    <text evidence="1">The sequence shown here is derived from an EMBL/GenBank/DDBJ whole genome shotgun (WGS) entry which is preliminary data.</text>
</comment>
<name>A0A4R6YSU6_9GAMM</name>
<evidence type="ECO:0000313" key="2">
    <source>
        <dbReference type="Proteomes" id="UP000295293"/>
    </source>
</evidence>
<dbReference type="EMBL" id="SNZH01000011">
    <property type="protein sequence ID" value="TDR41236.1"/>
    <property type="molecule type" value="Genomic_DNA"/>
</dbReference>
<reference evidence="1 2" key="1">
    <citation type="submission" date="2019-03" db="EMBL/GenBank/DDBJ databases">
        <title>Genomic Encyclopedia of Type Strains, Phase IV (KMG-IV): sequencing the most valuable type-strain genomes for metagenomic binning, comparative biology and taxonomic classification.</title>
        <authorList>
            <person name="Goeker M."/>
        </authorList>
    </citation>
    <scope>NUCLEOTIDE SEQUENCE [LARGE SCALE GENOMIC DNA]</scope>
    <source>
        <strain evidence="1 2">DSM 21667</strain>
    </source>
</reference>
<dbReference type="RefSeq" id="WP_133819985.1">
    <property type="nucleotide sequence ID" value="NZ_SNZH01000011.1"/>
</dbReference>
<gene>
    <name evidence="1" type="ORF">DFR29_111150</name>
</gene>